<comment type="caution">
    <text evidence="1">The sequence shown here is derived from an EMBL/GenBank/DDBJ whole genome shotgun (WGS) entry which is preliminary data.</text>
</comment>
<protein>
    <submittedName>
        <fullName evidence="1">Uncharacterized protein</fullName>
    </submittedName>
</protein>
<dbReference type="EMBL" id="VSSQ01053355">
    <property type="protein sequence ID" value="MPN07388.1"/>
    <property type="molecule type" value="Genomic_DNA"/>
</dbReference>
<organism evidence="1">
    <name type="scientific">bioreactor metagenome</name>
    <dbReference type="NCBI Taxonomy" id="1076179"/>
    <lineage>
        <taxon>unclassified sequences</taxon>
        <taxon>metagenomes</taxon>
        <taxon>ecological metagenomes</taxon>
    </lineage>
</organism>
<reference evidence="1" key="1">
    <citation type="submission" date="2019-08" db="EMBL/GenBank/DDBJ databases">
        <authorList>
            <person name="Kucharzyk K."/>
            <person name="Murdoch R.W."/>
            <person name="Higgins S."/>
            <person name="Loffler F."/>
        </authorList>
    </citation>
    <scope>NUCLEOTIDE SEQUENCE</scope>
</reference>
<name>A0A645EZA3_9ZZZZ</name>
<sequence length="44" mass="5310">MKTYFLKAGIVVPEINYIHLEGALREVWYSIWRYFSREAMELEG</sequence>
<evidence type="ECO:0000313" key="1">
    <source>
        <dbReference type="EMBL" id="MPN07388.1"/>
    </source>
</evidence>
<gene>
    <name evidence="1" type="ORF">SDC9_154658</name>
</gene>
<dbReference type="AlphaFoldDB" id="A0A645EZA3"/>
<accession>A0A645EZA3</accession>
<proteinExistence type="predicted"/>